<protein>
    <recommendedName>
        <fullName evidence="3">Fam-a protein</fullName>
    </recommendedName>
</protein>
<accession>A0A081I915</accession>
<evidence type="ECO:0000313" key="2">
    <source>
        <dbReference type="Proteomes" id="UP000030681"/>
    </source>
</evidence>
<dbReference type="EMBL" id="KL446969">
    <property type="protein sequence ID" value="KEG00173.1"/>
    <property type="molecule type" value="Genomic_DNA"/>
</dbReference>
<reference evidence="1 2" key="1">
    <citation type="submission" date="2013-02" db="EMBL/GenBank/DDBJ databases">
        <title>The Genome Sequence of Plasmodium vinckei vinckei.</title>
        <authorList>
            <consortium name="The Broad Institute Genome Sequencing Platform"/>
            <consortium name="The Broad Institute Genome Sequencing Center for Infectious Disease"/>
            <person name="Neafsey D."/>
            <person name="Cheeseman I."/>
            <person name="Volkman S."/>
            <person name="Adams J."/>
            <person name="Walker B."/>
            <person name="Young S.K."/>
            <person name="Zeng Q."/>
            <person name="Gargeya S."/>
            <person name="Fitzgerald M."/>
            <person name="Haas B."/>
            <person name="Abouelleil A."/>
            <person name="Alvarado L."/>
            <person name="Arachchi H.M."/>
            <person name="Berlin A.M."/>
            <person name="Chapman S.B."/>
            <person name="Dewar J."/>
            <person name="Goldberg J."/>
            <person name="Griggs A."/>
            <person name="Gujja S."/>
            <person name="Hansen M."/>
            <person name="Howarth C."/>
            <person name="Imamovic A."/>
            <person name="Larimer J."/>
            <person name="McCowan C."/>
            <person name="Murphy C."/>
            <person name="Neiman D."/>
            <person name="Pearson M."/>
            <person name="Priest M."/>
            <person name="Roberts A."/>
            <person name="Saif S."/>
            <person name="Shea T."/>
            <person name="Sisk P."/>
            <person name="Sykes S."/>
            <person name="Wortman J."/>
            <person name="Nusbaum C."/>
            <person name="Birren B."/>
        </authorList>
    </citation>
    <scope>NUCLEOTIDE SEQUENCE [LARGE SCALE GENOMIC DNA]</scope>
    <source>
        <strain evidence="2">vinckei</strain>
    </source>
</reference>
<dbReference type="Proteomes" id="UP000030681">
    <property type="component" value="Unassembled WGS sequence"/>
</dbReference>
<sequence>MSSGNINDHNPSKKAYQNTFIKKANSFTTDIDSEEDIRKGKLKKTFVNIAGYLIEKSKWHVDIAYVESVSNMQILIT</sequence>
<gene>
    <name evidence="1" type="ORF">YYE_04978</name>
</gene>
<evidence type="ECO:0008006" key="3">
    <source>
        <dbReference type="Google" id="ProtNLM"/>
    </source>
</evidence>
<dbReference type="AlphaFoldDB" id="A0A081I915"/>
<name>A0A081I915_PLAVN</name>
<organism evidence="1 2">
    <name type="scientific">Plasmodium vinckei vinckei</name>
    <dbReference type="NCBI Taxonomy" id="54757"/>
    <lineage>
        <taxon>Eukaryota</taxon>
        <taxon>Sar</taxon>
        <taxon>Alveolata</taxon>
        <taxon>Apicomplexa</taxon>
        <taxon>Aconoidasida</taxon>
        <taxon>Haemosporida</taxon>
        <taxon>Plasmodiidae</taxon>
        <taxon>Plasmodium</taxon>
        <taxon>Plasmodium (Vinckeia)</taxon>
    </lineage>
</organism>
<proteinExistence type="predicted"/>
<evidence type="ECO:0000313" key="1">
    <source>
        <dbReference type="EMBL" id="KEG00173.1"/>
    </source>
</evidence>